<evidence type="ECO:0000259" key="4">
    <source>
        <dbReference type="PROSITE" id="PS51118"/>
    </source>
</evidence>
<dbReference type="Pfam" id="PF01638">
    <property type="entry name" value="HxlR"/>
    <property type="match status" value="1"/>
</dbReference>
<dbReference type="OrthoDB" id="9792527at2"/>
<dbReference type="SUPFAM" id="SSF46785">
    <property type="entry name" value="Winged helix' DNA-binding domain"/>
    <property type="match status" value="1"/>
</dbReference>
<evidence type="ECO:0000256" key="2">
    <source>
        <dbReference type="ARBA" id="ARBA00023125"/>
    </source>
</evidence>
<dbReference type="RefSeq" id="WP_135266808.1">
    <property type="nucleotide sequence ID" value="NZ_CP038436.1"/>
</dbReference>
<dbReference type="KEGG" id="nsn:EXE58_04740"/>
<dbReference type="GO" id="GO:0003677">
    <property type="term" value="F:DNA binding"/>
    <property type="evidence" value="ECO:0007669"/>
    <property type="project" value="UniProtKB-KW"/>
</dbReference>
<protein>
    <submittedName>
        <fullName evidence="5">Transcriptional regulator</fullName>
    </submittedName>
</protein>
<sequence length="227" mass="25466">MPGYGQFCPVAKTSELLCERWMPLVLRELMCGSSRFSEIQRGVPTISPALLSKRLRQLVAAGVVERTTSTPGGAYALTEAGWELYPLIEAMGTWGQRWVRSEYGPDELDPSLLMWDMHRMLQPSGLADRRTVVEFWIRDAPPRRTTYWLVVDDDVDLCLADPGQDVDLRVNAELRALTQVWMGDLTMRECLTQGRIELLGAPALVDRFPAWLGRHPVLGGVERAGSP</sequence>
<gene>
    <name evidence="5" type="ORF">EXE58_04740</name>
</gene>
<dbReference type="PANTHER" id="PTHR33204">
    <property type="entry name" value="TRANSCRIPTIONAL REGULATOR, MARR FAMILY"/>
    <property type="match status" value="1"/>
</dbReference>
<feature type="domain" description="HTH hxlR-type" evidence="4">
    <location>
        <begin position="8"/>
        <end position="103"/>
    </location>
</feature>
<dbReference type="EMBL" id="CP038436">
    <property type="protein sequence ID" value="QBX54839.1"/>
    <property type="molecule type" value="Genomic_DNA"/>
</dbReference>
<keyword evidence="1" id="KW-0805">Transcription regulation</keyword>
<name>A0A4P7ICL4_9ACTN</name>
<dbReference type="Proteomes" id="UP000294853">
    <property type="component" value="Chromosome"/>
</dbReference>
<accession>A0A4P7ICL4</accession>
<dbReference type="SUPFAM" id="SSF55718">
    <property type="entry name" value="SCP-like"/>
    <property type="match status" value="1"/>
</dbReference>
<dbReference type="PANTHER" id="PTHR33204:SF18">
    <property type="entry name" value="TRANSCRIPTIONAL REGULATORY PROTEIN"/>
    <property type="match status" value="1"/>
</dbReference>
<dbReference type="CDD" id="cd00090">
    <property type="entry name" value="HTH_ARSR"/>
    <property type="match status" value="1"/>
</dbReference>
<organism evidence="5 6">
    <name type="scientific">Nocardioides seonyuensis</name>
    <dbReference type="NCBI Taxonomy" id="2518371"/>
    <lineage>
        <taxon>Bacteria</taxon>
        <taxon>Bacillati</taxon>
        <taxon>Actinomycetota</taxon>
        <taxon>Actinomycetes</taxon>
        <taxon>Propionibacteriales</taxon>
        <taxon>Nocardioidaceae</taxon>
        <taxon>Nocardioides</taxon>
    </lineage>
</organism>
<proteinExistence type="predicted"/>
<evidence type="ECO:0000256" key="1">
    <source>
        <dbReference type="ARBA" id="ARBA00023015"/>
    </source>
</evidence>
<keyword evidence="2" id="KW-0238">DNA-binding</keyword>
<dbReference type="InterPro" id="IPR036388">
    <property type="entry name" value="WH-like_DNA-bd_sf"/>
</dbReference>
<dbReference type="AlphaFoldDB" id="A0A4P7ICL4"/>
<dbReference type="InterPro" id="IPR036527">
    <property type="entry name" value="SCP2_sterol-bd_dom_sf"/>
</dbReference>
<keyword evidence="6" id="KW-1185">Reference proteome</keyword>
<dbReference type="PROSITE" id="PS51118">
    <property type="entry name" value="HTH_HXLR"/>
    <property type="match status" value="1"/>
</dbReference>
<evidence type="ECO:0000313" key="5">
    <source>
        <dbReference type="EMBL" id="QBX54839.1"/>
    </source>
</evidence>
<dbReference type="InterPro" id="IPR002577">
    <property type="entry name" value="HTH_HxlR"/>
</dbReference>
<keyword evidence="3" id="KW-0804">Transcription</keyword>
<dbReference type="InterPro" id="IPR011991">
    <property type="entry name" value="ArsR-like_HTH"/>
</dbReference>
<reference evidence="5 6" key="1">
    <citation type="submission" date="2019-03" db="EMBL/GenBank/DDBJ databases">
        <title>Three New Species of Nocardioides, Nocardioides euryhalodurans sp. nov., Nocardioides seonyuensis sp. nov. and Nocardioides eburneoflavus sp. nov. Iolated from Soil.</title>
        <authorList>
            <person name="Roh S.G."/>
            <person name="Lee C."/>
            <person name="Kim M.-K."/>
            <person name="Kim S.B."/>
        </authorList>
    </citation>
    <scope>NUCLEOTIDE SEQUENCE [LARGE SCALE GENOMIC DNA]</scope>
    <source>
        <strain evidence="5 6">MMS17-SY207-3</strain>
    </source>
</reference>
<evidence type="ECO:0000256" key="3">
    <source>
        <dbReference type="ARBA" id="ARBA00023163"/>
    </source>
</evidence>
<evidence type="ECO:0000313" key="6">
    <source>
        <dbReference type="Proteomes" id="UP000294853"/>
    </source>
</evidence>
<dbReference type="Gene3D" id="1.10.10.10">
    <property type="entry name" value="Winged helix-like DNA-binding domain superfamily/Winged helix DNA-binding domain"/>
    <property type="match status" value="1"/>
</dbReference>
<dbReference type="InterPro" id="IPR036390">
    <property type="entry name" value="WH_DNA-bd_sf"/>
</dbReference>